<keyword evidence="3 4" id="KW-0413">Isomerase</keyword>
<sequence length="189" mass="20392">MSRLIGRREFAGLALATAFAGPALAQTAKPDLQNTLYLDTTYGRVVIQLRPDLAPNHVARLKQLSQEGFYNNVPFHRVIDGFMAQTGDGQYGNGTGGSKYPNLKAEFTQTPFVRGTIGMARSSSPDSANSQFFICFAPSSFLNGQYTVVGQVVSGMEFVDKLKKGPKEANGAVPNPDRIVKMQVAADAK</sequence>
<gene>
    <name evidence="6" type="ORF">GCM10007301_20220</name>
</gene>
<protein>
    <recommendedName>
        <fullName evidence="4">Peptidyl-prolyl cis-trans isomerase</fullName>
        <shortName evidence="4">PPIase</shortName>
        <ecNumber evidence="4">5.2.1.8</ecNumber>
    </recommendedName>
</protein>
<dbReference type="InterPro" id="IPR029000">
    <property type="entry name" value="Cyclophilin-like_dom_sf"/>
</dbReference>
<comment type="catalytic activity">
    <reaction evidence="4">
        <text>[protein]-peptidylproline (omega=180) = [protein]-peptidylproline (omega=0)</text>
        <dbReference type="Rhea" id="RHEA:16237"/>
        <dbReference type="Rhea" id="RHEA-COMP:10747"/>
        <dbReference type="Rhea" id="RHEA-COMP:10748"/>
        <dbReference type="ChEBI" id="CHEBI:83833"/>
        <dbReference type="ChEBI" id="CHEBI:83834"/>
        <dbReference type="EC" id="5.2.1.8"/>
    </reaction>
</comment>
<dbReference type="InterPro" id="IPR002130">
    <property type="entry name" value="Cyclophilin-type_PPIase_dom"/>
</dbReference>
<dbReference type="CDD" id="cd00317">
    <property type="entry name" value="cyclophilin"/>
    <property type="match status" value="1"/>
</dbReference>
<dbReference type="Gene3D" id="2.40.100.10">
    <property type="entry name" value="Cyclophilin-like"/>
    <property type="match status" value="1"/>
</dbReference>
<evidence type="ECO:0000259" key="5">
    <source>
        <dbReference type="PROSITE" id="PS50072"/>
    </source>
</evidence>
<dbReference type="Pfam" id="PF00160">
    <property type="entry name" value="Pro_isomerase"/>
    <property type="match status" value="1"/>
</dbReference>
<dbReference type="RefSeq" id="WP_188578034.1">
    <property type="nucleotide sequence ID" value="NZ_BMCT01000002.1"/>
</dbReference>
<evidence type="ECO:0000256" key="4">
    <source>
        <dbReference type="RuleBase" id="RU363019"/>
    </source>
</evidence>
<keyword evidence="2 4" id="KW-0697">Rotamase</keyword>
<evidence type="ECO:0000256" key="1">
    <source>
        <dbReference type="ARBA" id="ARBA00007365"/>
    </source>
</evidence>
<keyword evidence="4" id="KW-0732">Signal</keyword>
<dbReference type="PANTHER" id="PTHR45625">
    <property type="entry name" value="PEPTIDYL-PROLYL CIS-TRANS ISOMERASE-RELATED"/>
    <property type="match status" value="1"/>
</dbReference>
<dbReference type="Proteomes" id="UP000606044">
    <property type="component" value="Unassembled WGS sequence"/>
</dbReference>
<dbReference type="GO" id="GO:0003755">
    <property type="term" value="F:peptidyl-prolyl cis-trans isomerase activity"/>
    <property type="evidence" value="ECO:0007669"/>
    <property type="project" value="UniProtKB-UniRule"/>
</dbReference>
<feature type="domain" description="PPIase cyclophilin-type" evidence="5">
    <location>
        <begin position="32"/>
        <end position="180"/>
    </location>
</feature>
<keyword evidence="7" id="KW-1185">Reference proteome</keyword>
<comment type="function">
    <text evidence="4">PPIases accelerate the folding of proteins. It catalyzes the cis-trans isomerization of proline imidic peptide bonds in oligopeptides.</text>
</comment>
<dbReference type="SUPFAM" id="SSF50891">
    <property type="entry name" value="Cyclophilin-like"/>
    <property type="match status" value="1"/>
</dbReference>
<evidence type="ECO:0000313" key="7">
    <source>
        <dbReference type="Proteomes" id="UP000606044"/>
    </source>
</evidence>
<dbReference type="GO" id="GO:0006457">
    <property type="term" value="P:protein folding"/>
    <property type="evidence" value="ECO:0007669"/>
    <property type="project" value="InterPro"/>
</dbReference>
<feature type="chain" id="PRO_5038168616" description="Peptidyl-prolyl cis-trans isomerase" evidence="4">
    <location>
        <begin position="26"/>
        <end position="189"/>
    </location>
</feature>
<reference evidence="6" key="2">
    <citation type="submission" date="2020-09" db="EMBL/GenBank/DDBJ databases">
        <authorList>
            <person name="Sun Q."/>
            <person name="Sedlacek I."/>
        </authorList>
    </citation>
    <scope>NUCLEOTIDE SEQUENCE</scope>
    <source>
        <strain evidence="6">CCM 7897</strain>
    </source>
</reference>
<evidence type="ECO:0000313" key="6">
    <source>
        <dbReference type="EMBL" id="GGF60449.1"/>
    </source>
</evidence>
<dbReference type="PROSITE" id="PS50072">
    <property type="entry name" value="CSA_PPIASE_2"/>
    <property type="match status" value="1"/>
</dbReference>
<feature type="signal peptide" evidence="4">
    <location>
        <begin position="1"/>
        <end position="25"/>
    </location>
</feature>
<dbReference type="AlphaFoldDB" id="A0A917FAH6"/>
<dbReference type="PANTHER" id="PTHR45625:SF4">
    <property type="entry name" value="PEPTIDYLPROLYL ISOMERASE DOMAIN AND WD REPEAT-CONTAINING PROTEIN 1"/>
    <property type="match status" value="1"/>
</dbReference>
<dbReference type="InterPro" id="IPR020892">
    <property type="entry name" value="Cyclophilin-type_PPIase_CS"/>
</dbReference>
<evidence type="ECO:0000256" key="3">
    <source>
        <dbReference type="ARBA" id="ARBA00023235"/>
    </source>
</evidence>
<reference evidence="6" key="1">
    <citation type="journal article" date="2014" name="Int. J. Syst. Evol. Microbiol.">
        <title>Complete genome sequence of Corynebacterium casei LMG S-19264T (=DSM 44701T), isolated from a smear-ripened cheese.</title>
        <authorList>
            <consortium name="US DOE Joint Genome Institute (JGI-PGF)"/>
            <person name="Walter F."/>
            <person name="Albersmeier A."/>
            <person name="Kalinowski J."/>
            <person name="Ruckert C."/>
        </authorList>
    </citation>
    <scope>NUCLEOTIDE SEQUENCE</scope>
    <source>
        <strain evidence="6">CCM 7897</strain>
    </source>
</reference>
<comment type="similarity">
    <text evidence="1 4">Belongs to the cyclophilin-type PPIase family.</text>
</comment>
<dbReference type="PRINTS" id="PR00153">
    <property type="entry name" value="CSAPPISMRASE"/>
</dbReference>
<dbReference type="EC" id="5.2.1.8" evidence="4"/>
<dbReference type="InterPro" id="IPR044666">
    <property type="entry name" value="Cyclophilin_A-like"/>
</dbReference>
<dbReference type="EMBL" id="BMCT01000002">
    <property type="protein sequence ID" value="GGF60449.1"/>
    <property type="molecule type" value="Genomic_DNA"/>
</dbReference>
<organism evidence="6 7">
    <name type="scientific">Azorhizobium oxalatiphilum</name>
    <dbReference type="NCBI Taxonomy" id="980631"/>
    <lineage>
        <taxon>Bacteria</taxon>
        <taxon>Pseudomonadati</taxon>
        <taxon>Pseudomonadota</taxon>
        <taxon>Alphaproteobacteria</taxon>
        <taxon>Hyphomicrobiales</taxon>
        <taxon>Xanthobacteraceae</taxon>
        <taxon>Azorhizobium</taxon>
    </lineage>
</organism>
<accession>A0A917FAH6</accession>
<evidence type="ECO:0000256" key="2">
    <source>
        <dbReference type="ARBA" id="ARBA00023110"/>
    </source>
</evidence>
<dbReference type="PROSITE" id="PS00170">
    <property type="entry name" value="CSA_PPIASE_1"/>
    <property type="match status" value="1"/>
</dbReference>
<proteinExistence type="inferred from homology"/>
<name>A0A917FAH6_9HYPH</name>
<comment type="caution">
    <text evidence="6">The sequence shown here is derived from an EMBL/GenBank/DDBJ whole genome shotgun (WGS) entry which is preliminary data.</text>
</comment>